<reference evidence="1 2" key="1">
    <citation type="journal article" date="2016" name="Nat. Commun.">
        <title>Thousands of microbial genomes shed light on interconnected biogeochemical processes in an aquifer system.</title>
        <authorList>
            <person name="Anantharaman K."/>
            <person name="Brown C.T."/>
            <person name="Hug L.A."/>
            <person name="Sharon I."/>
            <person name="Castelle C.J."/>
            <person name="Probst A.J."/>
            <person name="Thomas B.C."/>
            <person name="Singh A."/>
            <person name="Wilkins M.J."/>
            <person name="Karaoz U."/>
            <person name="Brodie E.L."/>
            <person name="Williams K.H."/>
            <person name="Hubbard S.S."/>
            <person name="Banfield J.F."/>
        </authorList>
    </citation>
    <scope>NUCLEOTIDE SEQUENCE [LARGE SCALE GENOMIC DNA]</scope>
</reference>
<proteinExistence type="predicted"/>
<dbReference type="Proteomes" id="UP000176308">
    <property type="component" value="Unassembled WGS sequence"/>
</dbReference>
<sequence length="128" mass="14312">MGLNIKKFFGGGGDSSEDYVEIDLDSLEPKQNKVLVKPFVLRNFEDITDILNSLRDGYTIAVIDIKPLKTKDIIELKRSIAKIKKTIEALEGSIAGFGDNTIIATPSFAKIHRDVQESKKDKIDFINE</sequence>
<dbReference type="AlphaFoldDB" id="A0A1G2I6K8"/>
<name>A0A1G2I6K8_9BACT</name>
<dbReference type="Gene3D" id="3.30.110.150">
    <property type="entry name" value="SepF-like protein"/>
    <property type="match status" value="1"/>
</dbReference>
<evidence type="ECO:0008006" key="3">
    <source>
        <dbReference type="Google" id="ProtNLM"/>
    </source>
</evidence>
<evidence type="ECO:0000313" key="1">
    <source>
        <dbReference type="EMBL" id="OGZ70442.1"/>
    </source>
</evidence>
<dbReference type="InterPro" id="IPR038594">
    <property type="entry name" value="SepF-like_sf"/>
</dbReference>
<gene>
    <name evidence="1" type="ORF">A2904_00560</name>
</gene>
<dbReference type="InterPro" id="IPR007561">
    <property type="entry name" value="Cell_div_SepF/SepF-rel"/>
</dbReference>
<dbReference type="EMBL" id="MHOX01000026">
    <property type="protein sequence ID" value="OGZ70442.1"/>
    <property type="molecule type" value="Genomic_DNA"/>
</dbReference>
<dbReference type="Pfam" id="PF04472">
    <property type="entry name" value="SepF"/>
    <property type="match status" value="1"/>
</dbReference>
<organism evidence="1 2">
    <name type="scientific">Candidatus Staskawiczbacteria bacterium RIFCSPLOWO2_01_FULL_33_9</name>
    <dbReference type="NCBI Taxonomy" id="1802211"/>
    <lineage>
        <taxon>Bacteria</taxon>
        <taxon>Candidatus Staskawicziibacteriota</taxon>
    </lineage>
</organism>
<comment type="caution">
    <text evidence="1">The sequence shown here is derived from an EMBL/GenBank/DDBJ whole genome shotgun (WGS) entry which is preliminary data.</text>
</comment>
<evidence type="ECO:0000313" key="2">
    <source>
        <dbReference type="Proteomes" id="UP000176308"/>
    </source>
</evidence>
<protein>
    <recommendedName>
        <fullName evidence="3">Cell division protein SepF</fullName>
    </recommendedName>
</protein>
<dbReference type="GO" id="GO:0090529">
    <property type="term" value="P:cell septum assembly"/>
    <property type="evidence" value="ECO:0007669"/>
    <property type="project" value="InterPro"/>
</dbReference>
<accession>A0A1G2I6K8</accession>